<evidence type="ECO:0000313" key="1">
    <source>
        <dbReference type="EMBL" id="MCI72824.1"/>
    </source>
</evidence>
<dbReference type="EMBL" id="LXQA010825898">
    <property type="protein sequence ID" value="MCI72824.1"/>
    <property type="molecule type" value="Genomic_DNA"/>
</dbReference>
<name>A0A392UJK4_9FABA</name>
<organism evidence="1 2">
    <name type="scientific">Trifolium medium</name>
    <dbReference type="NCBI Taxonomy" id="97028"/>
    <lineage>
        <taxon>Eukaryota</taxon>
        <taxon>Viridiplantae</taxon>
        <taxon>Streptophyta</taxon>
        <taxon>Embryophyta</taxon>
        <taxon>Tracheophyta</taxon>
        <taxon>Spermatophyta</taxon>
        <taxon>Magnoliopsida</taxon>
        <taxon>eudicotyledons</taxon>
        <taxon>Gunneridae</taxon>
        <taxon>Pentapetalae</taxon>
        <taxon>rosids</taxon>
        <taxon>fabids</taxon>
        <taxon>Fabales</taxon>
        <taxon>Fabaceae</taxon>
        <taxon>Papilionoideae</taxon>
        <taxon>50 kb inversion clade</taxon>
        <taxon>NPAAA clade</taxon>
        <taxon>Hologalegina</taxon>
        <taxon>IRL clade</taxon>
        <taxon>Trifolieae</taxon>
        <taxon>Trifolium</taxon>
    </lineage>
</organism>
<protein>
    <submittedName>
        <fullName evidence="1">Uncharacterized protein</fullName>
    </submittedName>
</protein>
<accession>A0A392UJK4</accession>
<sequence length="19" mass="2107">TDLGVSKFDVEAVLKYLLP</sequence>
<dbReference type="AlphaFoldDB" id="A0A392UJK4"/>
<dbReference type="Proteomes" id="UP000265520">
    <property type="component" value="Unassembled WGS sequence"/>
</dbReference>
<comment type="caution">
    <text evidence="1">The sequence shown here is derived from an EMBL/GenBank/DDBJ whole genome shotgun (WGS) entry which is preliminary data.</text>
</comment>
<keyword evidence="2" id="KW-1185">Reference proteome</keyword>
<proteinExistence type="predicted"/>
<feature type="non-terminal residue" evidence="1">
    <location>
        <position position="1"/>
    </location>
</feature>
<evidence type="ECO:0000313" key="2">
    <source>
        <dbReference type="Proteomes" id="UP000265520"/>
    </source>
</evidence>
<reference evidence="1 2" key="1">
    <citation type="journal article" date="2018" name="Front. Plant Sci.">
        <title>Red Clover (Trifolium pratense) and Zigzag Clover (T. medium) - A Picture of Genomic Similarities and Differences.</title>
        <authorList>
            <person name="Dluhosova J."/>
            <person name="Istvanek J."/>
            <person name="Nedelnik J."/>
            <person name="Repkova J."/>
        </authorList>
    </citation>
    <scope>NUCLEOTIDE SEQUENCE [LARGE SCALE GENOMIC DNA]</scope>
    <source>
        <strain evidence="2">cv. 10/8</strain>
        <tissue evidence="1">Leaf</tissue>
    </source>
</reference>